<dbReference type="CDD" id="cd06222">
    <property type="entry name" value="RNase_H_like"/>
    <property type="match status" value="1"/>
</dbReference>
<protein>
    <recommendedName>
        <fullName evidence="1">RNase H type-1 domain-containing protein</fullName>
    </recommendedName>
</protein>
<dbReference type="SUPFAM" id="SSF53098">
    <property type="entry name" value="Ribonuclease H-like"/>
    <property type="match status" value="1"/>
</dbReference>
<dbReference type="PANTHER" id="PTHR47723">
    <property type="entry name" value="OS05G0353850 PROTEIN"/>
    <property type="match status" value="1"/>
</dbReference>
<dbReference type="InterPro" id="IPR002156">
    <property type="entry name" value="RNaseH_domain"/>
</dbReference>
<dbReference type="InParanoid" id="A0A061FKQ4"/>
<feature type="domain" description="RNase H type-1" evidence="1">
    <location>
        <begin position="35"/>
        <end position="143"/>
    </location>
</feature>
<accession>A0A061FKQ4</accession>
<dbReference type="GO" id="GO:0003676">
    <property type="term" value="F:nucleic acid binding"/>
    <property type="evidence" value="ECO:0007669"/>
    <property type="project" value="InterPro"/>
</dbReference>
<dbReference type="Pfam" id="PF13456">
    <property type="entry name" value="RVT_3"/>
    <property type="match status" value="1"/>
</dbReference>
<gene>
    <name evidence="2" type="ORF">TCM_036696</name>
</gene>
<organism evidence="2 3">
    <name type="scientific">Theobroma cacao</name>
    <name type="common">Cacao</name>
    <name type="synonym">Cocoa</name>
    <dbReference type="NCBI Taxonomy" id="3641"/>
    <lineage>
        <taxon>Eukaryota</taxon>
        <taxon>Viridiplantae</taxon>
        <taxon>Streptophyta</taxon>
        <taxon>Embryophyta</taxon>
        <taxon>Tracheophyta</taxon>
        <taxon>Spermatophyta</taxon>
        <taxon>Magnoliopsida</taxon>
        <taxon>eudicotyledons</taxon>
        <taxon>Gunneridae</taxon>
        <taxon>Pentapetalae</taxon>
        <taxon>rosids</taxon>
        <taxon>malvids</taxon>
        <taxon>Malvales</taxon>
        <taxon>Malvaceae</taxon>
        <taxon>Byttnerioideae</taxon>
        <taxon>Theobroma</taxon>
    </lineage>
</organism>
<dbReference type="GO" id="GO:0004523">
    <property type="term" value="F:RNA-DNA hybrid ribonuclease activity"/>
    <property type="evidence" value="ECO:0007669"/>
    <property type="project" value="InterPro"/>
</dbReference>
<dbReference type="AlphaFoldDB" id="A0A061FKQ4"/>
<proteinExistence type="predicted"/>
<dbReference type="Proteomes" id="UP000026915">
    <property type="component" value="Chromosome 8"/>
</dbReference>
<dbReference type="InterPro" id="IPR044730">
    <property type="entry name" value="RNase_H-like_dom_plant"/>
</dbReference>
<name>A0A061FKQ4_THECC</name>
<evidence type="ECO:0000259" key="1">
    <source>
        <dbReference type="Pfam" id="PF13456"/>
    </source>
</evidence>
<dbReference type="InterPro" id="IPR053151">
    <property type="entry name" value="RNase_H-like"/>
</dbReference>
<keyword evidence="3" id="KW-1185">Reference proteome</keyword>
<dbReference type="PANTHER" id="PTHR47723:SF19">
    <property type="entry name" value="POLYNUCLEOTIDYL TRANSFERASE, RIBONUCLEASE H-LIKE SUPERFAMILY PROTEIN"/>
    <property type="match status" value="1"/>
</dbReference>
<evidence type="ECO:0000313" key="2">
    <source>
        <dbReference type="EMBL" id="EOY17493.1"/>
    </source>
</evidence>
<dbReference type="Gene3D" id="3.30.420.10">
    <property type="entry name" value="Ribonuclease H-like superfamily/Ribonuclease H"/>
    <property type="match status" value="1"/>
</dbReference>
<dbReference type="EMBL" id="CM001886">
    <property type="protein sequence ID" value="EOY17493.1"/>
    <property type="molecule type" value="Genomic_DNA"/>
</dbReference>
<evidence type="ECO:0000313" key="3">
    <source>
        <dbReference type="Proteomes" id="UP000026915"/>
    </source>
</evidence>
<dbReference type="InterPro" id="IPR012337">
    <property type="entry name" value="RNaseH-like_sf"/>
</dbReference>
<dbReference type="HOGENOM" id="CLU_123073_0_0_1"/>
<dbReference type="InterPro" id="IPR036397">
    <property type="entry name" value="RNaseH_sf"/>
</dbReference>
<dbReference type="Gramene" id="EOY17493">
    <property type="protein sequence ID" value="EOY17493"/>
    <property type="gene ID" value="TCM_036696"/>
</dbReference>
<sequence>MNSQQNRTCKWEAPKERKLNVDATIFEITGERWLGAGFVVRNVSGEVELAGTRRMLIGQTMEEVELAALVWSLCCCQRENIMIKEIDMDCKVVVDWIKGRHLSGILGHIVEDYLNLMVSINCDASLHCPREGNEVTHLLAKRAKDMSEEIMAWFDLSHMLDDIQLVIIREASSSFEGG</sequence>
<reference evidence="2 3" key="1">
    <citation type="journal article" date="2013" name="Genome Biol.">
        <title>The genome sequence of the most widely cultivated cacao type and its use to identify candidate genes regulating pod color.</title>
        <authorList>
            <person name="Motamayor J.C."/>
            <person name="Mockaitis K."/>
            <person name="Schmutz J."/>
            <person name="Haiminen N."/>
            <person name="Iii D.L."/>
            <person name="Cornejo O."/>
            <person name="Findley S.D."/>
            <person name="Zheng P."/>
            <person name="Utro F."/>
            <person name="Royaert S."/>
            <person name="Saski C."/>
            <person name="Jenkins J."/>
            <person name="Podicheti R."/>
            <person name="Zhao M."/>
            <person name="Scheffler B.E."/>
            <person name="Stack J.C."/>
            <person name="Feltus F.A."/>
            <person name="Mustiga G.M."/>
            <person name="Amores F."/>
            <person name="Phillips W."/>
            <person name="Marelli J.P."/>
            <person name="May G.D."/>
            <person name="Shapiro H."/>
            <person name="Ma J."/>
            <person name="Bustamante C.D."/>
            <person name="Schnell R.J."/>
            <person name="Main D."/>
            <person name="Gilbert D."/>
            <person name="Parida L."/>
            <person name="Kuhn D.N."/>
        </authorList>
    </citation>
    <scope>NUCLEOTIDE SEQUENCE [LARGE SCALE GENOMIC DNA]</scope>
    <source>
        <strain evidence="3">cv. Matina 1-6</strain>
    </source>
</reference>